<gene>
    <name evidence="2" type="ORF">NP493_11g02030</name>
</gene>
<evidence type="ECO:0000313" key="3">
    <source>
        <dbReference type="Proteomes" id="UP001209878"/>
    </source>
</evidence>
<sequence length="217" mass="23896">MHEEALVRPRRLTPAAPLQEVGPKPPRRKTLRQLSSNKTRRLTHFDPAQSDRRPTFDPAMYHANAGATRWFPAPPFRPTNSDESKNVSPPPESNDAKDERPAGLAEHPVAGDNVVSLQKSSPGLDLQSQENKNPLNSADVPLNNDVTSGQPSSQNRPQTSYVINVTTTNNHNVNDVLKKSTNVPQTNVIMQEQTTKDNTVTATDIKPDNSSKLCILL</sequence>
<evidence type="ECO:0000313" key="2">
    <source>
        <dbReference type="EMBL" id="KAK2193574.1"/>
    </source>
</evidence>
<dbReference type="Proteomes" id="UP001209878">
    <property type="component" value="Unassembled WGS sequence"/>
</dbReference>
<reference evidence="2" key="1">
    <citation type="journal article" date="2023" name="Mol. Biol. Evol.">
        <title>Third-Generation Sequencing Reveals the Adaptive Role of the Epigenome in Three Deep-Sea Polychaetes.</title>
        <authorList>
            <person name="Perez M."/>
            <person name="Aroh O."/>
            <person name="Sun Y."/>
            <person name="Lan Y."/>
            <person name="Juniper S.K."/>
            <person name="Young C.R."/>
            <person name="Angers B."/>
            <person name="Qian P.Y."/>
        </authorList>
    </citation>
    <scope>NUCLEOTIDE SEQUENCE</scope>
    <source>
        <strain evidence="2">R07B-5</strain>
    </source>
</reference>
<proteinExistence type="predicted"/>
<name>A0AAD9PEZ0_RIDPI</name>
<dbReference type="AlphaFoldDB" id="A0AAD9PEZ0"/>
<comment type="caution">
    <text evidence="2">The sequence shown here is derived from an EMBL/GenBank/DDBJ whole genome shotgun (WGS) entry which is preliminary data.</text>
</comment>
<protein>
    <submittedName>
        <fullName evidence="2">Uncharacterized protein</fullName>
    </submittedName>
</protein>
<dbReference type="EMBL" id="JAODUO010000010">
    <property type="protein sequence ID" value="KAK2193574.1"/>
    <property type="molecule type" value="Genomic_DNA"/>
</dbReference>
<keyword evidence="3" id="KW-1185">Reference proteome</keyword>
<accession>A0AAD9PEZ0</accession>
<feature type="compositionally biased region" description="Polar residues" evidence="1">
    <location>
        <begin position="115"/>
        <end position="136"/>
    </location>
</feature>
<feature type="compositionally biased region" description="Polar residues" evidence="1">
    <location>
        <begin position="144"/>
        <end position="157"/>
    </location>
</feature>
<evidence type="ECO:0000256" key="1">
    <source>
        <dbReference type="SAM" id="MobiDB-lite"/>
    </source>
</evidence>
<feature type="region of interest" description="Disordered" evidence="1">
    <location>
        <begin position="1"/>
        <end position="157"/>
    </location>
</feature>
<organism evidence="2 3">
    <name type="scientific">Ridgeia piscesae</name>
    <name type="common">Tubeworm</name>
    <dbReference type="NCBI Taxonomy" id="27915"/>
    <lineage>
        <taxon>Eukaryota</taxon>
        <taxon>Metazoa</taxon>
        <taxon>Spiralia</taxon>
        <taxon>Lophotrochozoa</taxon>
        <taxon>Annelida</taxon>
        <taxon>Polychaeta</taxon>
        <taxon>Sedentaria</taxon>
        <taxon>Canalipalpata</taxon>
        <taxon>Sabellida</taxon>
        <taxon>Siboglinidae</taxon>
        <taxon>Ridgeia</taxon>
    </lineage>
</organism>